<evidence type="ECO:0000256" key="6">
    <source>
        <dbReference type="ARBA" id="ARBA00022692"/>
    </source>
</evidence>
<feature type="domain" description="Polysaccharide export protein N-terminal" evidence="16">
    <location>
        <begin position="87"/>
        <end position="179"/>
    </location>
</feature>
<comment type="subcellular location">
    <subcellularLocation>
        <location evidence="1">Cell outer membrane</location>
        <topology evidence="1">Multi-pass membrane protein</topology>
    </subcellularLocation>
</comment>
<feature type="signal peptide" evidence="15">
    <location>
        <begin position="1"/>
        <end position="26"/>
    </location>
</feature>
<sequence>MRNPALFRIVPSLGLTLALLPLVSGCNSTGLTTSVGPSRSNVDSAVRKQSIDGVQIIDLDPAGVAAMPKDKEAEGLARTIGDAVPFNAIVGPGDGISISVVEAPPAVLFGAGTFGEGQESIEQVSNGSMPEIMVNPAGQIAVPFAGQIQAAGRTPEEIARDVELRLRKKAHLPQVSVRIVRNASANVVIGGEVNNSTRLPLSPKGERLLDAISAAGGVKPAANKTTIQVARGSKIASMPLDLIFKHPTDNIILQAGDVVTAIYQPYSFTVLGAASRSGEVEFEATGLTLAQALGRVGGLQDQRANPKGVFLFRWEDSGEQGSPKKIPVIYRINMKDPAMYFVMQKFQMQDKDVLYVANSSLAEFQRFAGIIASTLLPAVAVSNAVR</sequence>
<dbReference type="PANTHER" id="PTHR33619:SF3">
    <property type="entry name" value="POLYSACCHARIDE EXPORT PROTEIN GFCE-RELATED"/>
    <property type="match status" value="1"/>
</dbReference>
<keyword evidence="13" id="KW-0998">Cell outer membrane</keyword>
<dbReference type="GO" id="GO:0015159">
    <property type="term" value="F:polysaccharide transmembrane transporter activity"/>
    <property type="evidence" value="ECO:0007669"/>
    <property type="project" value="InterPro"/>
</dbReference>
<evidence type="ECO:0000313" key="19">
    <source>
        <dbReference type="Proteomes" id="UP000028411"/>
    </source>
</evidence>
<gene>
    <name evidence="18" type="ORF">BV95_01432</name>
</gene>
<feature type="chain" id="PRO_5001763361" evidence="15">
    <location>
        <begin position="27"/>
        <end position="386"/>
    </location>
</feature>
<evidence type="ECO:0000256" key="3">
    <source>
        <dbReference type="ARBA" id="ARBA00022448"/>
    </source>
</evidence>
<dbReference type="OrthoDB" id="7198507at2"/>
<dbReference type="EMBL" id="JFHR01000011">
    <property type="protein sequence ID" value="KEQ54367.1"/>
    <property type="molecule type" value="Genomic_DNA"/>
</dbReference>
<dbReference type="InterPro" id="IPR049712">
    <property type="entry name" value="Poly_export"/>
</dbReference>
<evidence type="ECO:0000256" key="4">
    <source>
        <dbReference type="ARBA" id="ARBA00022452"/>
    </source>
</evidence>
<dbReference type="PANTHER" id="PTHR33619">
    <property type="entry name" value="POLYSACCHARIDE EXPORT PROTEIN GFCE-RELATED"/>
    <property type="match status" value="1"/>
</dbReference>
<dbReference type="Gene3D" id="3.10.560.10">
    <property type="entry name" value="Outer membrane lipoprotein wza domain like"/>
    <property type="match status" value="2"/>
</dbReference>
<name>A0A081RGP4_SPHCR</name>
<evidence type="ECO:0000256" key="14">
    <source>
        <dbReference type="ARBA" id="ARBA00023288"/>
    </source>
</evidence>
<evidence type="ECO:0000256" key="8">
    <source>
        <dbReference type="ARBA" id="ARBA00023047"/>
    </source>
</evidence>
<feature type="domain" description="SLBB" evidence="17">
    <location>
        <begin position="268"/>
        <end position="356"/>
    </location>
</feature>
<evidence type="ECO:0000256" key="13">
    <source>
        <dbReference type="ARBA" id="ARBA00023237"/>
    </source>
</evidence>
<evidence type="ECO:0000256" key="15">
    <source>
        <dbReference type="SAM" id="SignalP"/>
    </source>
</evidence>
<dbReference type="eggNOG" id="COG1596">
    <property type="taxonomic scope" value="Bacteria"/>
</dbReference>
<comment type="caution">
    <text evidence="18">The sequence shown here is derived from an EMBL/GenBank/DDBJ whole genome shotgun (WGS) entry which is preliminary data.</text>
</comment>
<keyword evidence="3" id="KW-0813">Transport</keyword>
<keyword evidence="4" id="KW-1134">Transmembrane beta strand</keyword>
<protein>
    <submittedName>
        <fullName evidence="18">Periplasmic protein involved in polysaccharide export</fullName>
    </submittedName>
</protein>
<keyword evidence="10" id="KW-0626">Porin</keyword>
<dbReference type="Proteomes" id="UP000028411">
    <property type="component" value="Unassembled WGS sequence"/>
</dbReference>
<dbReference type="GO" id="GO:0006811">
    <property type="term" value="P:monoatomic ion transport"/>
    <property type="evidence" value="ECO:0007669"/>
    <property type="project" value="UniProtKB-KW"/>
</dbReference>
<keyword evidence="7 15" id="KW-0732">Signal</keyword>
<keyword evidence="14" id="KW-0449">Lipoprotein</keyword>
<evidence type="ECO:0000256" key="9">
    <source>
        <dbReference type="ARBA" id="ARBA00023065"/>
    </source>
</evidence>
<dbReference type="GO" id="GO:0015288">
    <property type="term" value="F:porin activity"/>
    <property type="evidence" value="ECO:0007669"/>
    <property type="project" value="UniProtKB-KW"/>
</dbReference>
<keyword evidence="6" id="KW-0812">Transmembrane</keyword>
<dbReference type="GO" id="GO:0046930">
    <property type="term" value="C:pore complex"/>
    <property type="evidence" value="ECO:0007669"/>
    <property type="project" value="UniProtKB-KW"/>
</dbReference>
<accession>A0A081RGP4</accession>
<keyword evidence="5" id="KW-0762">Sugar transport</keyword>
<organism evidence="18 19">
    <name type="scientific">Sphingobium chlorophenolicum</name>
    <dbReference type="NCBI Taxonomy" id="46429"/>
    <lineage>
        <taxon>Bacteria</taxon>
        <taxon>Pseudomonadati</taxon>
        <taxon>Pseudomonadota</taxon>
        <taxon>Alphaproteobacteria</taxon>
        <taxon>Sphingomonadales</taxon>
        <taxon>Sphingomonadaceae</taxon>
        <taxon>Sphingobium</taxon>
    </lineage>
</organism>
<dbReference type="Gene3D" id="3.30.1950.10">
    <property type="entry name" value="wza like domain"/>
    <property type="match status" value="1"/>
</dbReference>
<evidence type="ECO:0000256" key="11">
    <source>
        <dbReference type="ARBA" id="ARBA00023136"/>
    </source>
</evidence>
<keyword evidence="11" id="KW-0472">Membrane</keyword>
<evidence type="ECO:0000313" key="18">
    <source>
        <dbReference type="EMBL" id="KEQ54367.1"/>
    </source>
</evidence>
<dbReference type="InterPro" id="IPR003715">
    <property type="entry name" value="Poly_export_N"/>
</dbReference>
<dbReference type="Pfam" id="PF22461">
    <property type="entry name" value="SLBB_2"/>
    <property type="match status" value="2"/>
</dbReference>
<dbReference type="AlphaFoldDB" id="A0A081RGP4"/>
<keyword evidence="9" id="KW-0406">Ion transport</keyword>
<keyword evidence="8" id="KW-0625">Polysaccharide transport</keyword>
<evidence type="ECO:0000259" key="17">
    <source>
        <dbReference type="Pfam" id="PF22461"/>
    </source>
</evidence>
<dbReference type="GO" id="GO:0009279">
    <property type="term" value="C:cell outer membrane"/>
    <property type="evidence" value="ECO:0007669"/>
    <property type="project" value="UniProtKB-SubCell"/>
</dbReference>
<evidence type="ECO:0000256" key="7">
    <source>
        <dbReference type="ARBA" id="ARBA00022729"/>
    </source>
</evidence>
<evidence type="ECO:0000256" key="1">
    <source>
        <dbReference type="ARBA" id="ARBA00004571"/>
    </source>
</evidence>
<keyword evidence="12" id="KW-0564">Palmitate</keyword>
<evidence type="ECO:0000259" key="16">
    <source>
        <dbReference type="Pfam" id="PF02563"/>
    </source>
</evidence>
<evidence type="ECO:0000256" key="10">
    <source>
        <dbReference type="ARBA" id="ARBA00023114"/>
    </source>
</evidence>
<comment type="similarity">
    <text evidence="2">Belongs to the BexD/CtrA/VexA family.</text>
</comment>
<reference evidence="18 19" key="1">
    <citation type="submission" date="2014-02" db="EMBL/GenBank/DDBJ databases">
        <title>Whole genome sequence of Sphingobium chlorophenolicum NBRC 16172.</title>
        <authorList>
            <person name="Gan H.M."/>
            <person name="Gan H.Y."/>
            <person name="Chew T.H."/>
            <person name="Savka M.A."/>
        </authorList>
    </citation>
    <scope>NUCLEOTIDE SEQUENCE [LARGE SCALE GENOMIC DNA]</scope>
    <source>
        <strain evidence="18 19">NBRC 16172</strain>
    </source>
</reference>
<dbReference type="PROSITE" id="PS51257">
    <property type="entry name" value="PROKAR_LIPOPROTEIN"/>
    <property type="match status" value="1"/>
</dbReference>
<evidence type="ECO:0000256" key="12">
    <source>
        <dbReference type="ARBA" id="ARBA00023139"/>
    </source>
</evidence>
<feature type="domain" description="SLBB" evidence="17">
    <location>
        <begin position="186"/>
        <end position="260"/>
    </location>
</feature>
<evidence type="ECO:0000256" key="2">
    <source>
        <dbReference type="ARBA" id="ARBA00009450"/>
    </source>
</evidence>
<proteinExistence type="inferred from homology"/>
<dbReference type="Pfam" id="PF02563">
    <property type="entry name" value="Poly_export"/>
    <property type="match status" value="1"/>
</dbReference>
<dbReference type="InterPro" id="IPR054765">
    <property type="entry name" value="SLBB_dom"/>
</dbReference>
<evidence type="ECO:0000256" key="5">
    <source>
        <dbReference type="ARBA" id="ARBA00022597"/>
    </source>
</evidence>